<feature type="transmembrane region" description="Helical" evidence="2">
    <location>
        <begin position="126"/>
        <end position="147"/>
    </location>
</feature>
<feature type="transmembrane region" description="Helical" evidence="2">
    <location>
        <begin position="330"/>
        <end position="357"/>
    </location>
</feature>
<evidence type="ECO:0000256" key="2">
    <source>
        <dbReference type="SAM" id="Phobius"/>
    </source>
</evidence>
<dbReference type="EMBL" id="JAVDWU010000003">
    <property type="protein sequence ID" value="MDR7150028.1"/>
    <property type="molecule type" value="Genomic_DNA"/>
</dbReference>
<keyword evidence="2" id="KW-1133">Transmembrane helix</keyword>
<comment type="caution">
    <text evidence="3">The sequence shown here is derived from an EMBL/GenBank/DDBJ whole genome shotgun (WGS) entry which is preliminary data.</text>
</comment>
<dbReference type="SUPFAM" id="SSF103473">
    <property type="entry name" value="MFS general substrate transporter"/>
    <property type="match status" value="1"/>
</dbReference>
<keyword evidence="2" id="KW-0472">Membrane</keyword>
<name>A0ABU1WL68_9BURK</name>
<gene>
    <name evidence="3" type="ORF">J2W49_001983</name>
</gene>
<feature type="transmembrane region" description="Helical" evidence="2">
    <location>
        <begin position="305"/>
        <end position="324"/>
    </location>
</feature>
<dbReference type="PANTHER" id="PTHR11328">
    <property type="entry name" value="MAJOR FACILITATOR SUPERFAMILY DOMAIN-CONTAINING PROTEIN"/>
    <property type="match status" value="1"/>
</dbReference>
<feature type="transmembrane region" description="Helical" evidence="2">
    <location>
        <begin position="241"/>
        <end position="263"/>
    </location>
</feature>
<organism evidence="3 4">
    <name type="scientific">Hydrogenophaga palleronii</name>
    <dbReference type="NCBI Taxonomy" id="65655"/>
    <lineage>
        <taxon>Bacteria</taxon>
        <taxon>Pseudomonadati</taxon>
        <taxon>Pseudomonadota</taxon>
        <taxon>Betaproteobacteria</taxon>
        <taxon>Burkholderiales</taxon>
        <taxon>Comamonadaceae</taxon>
        <taxon>Hydrogenophaga</taxon>
    </lineage>
</organism>
<accession>A0ABU1WL68</accession>
<dbReference type="PANTHER" id="PTHR11328:SF24">
    <property type="entry name" value="MAJOR FACILITATOR SUPERFAMILY (MFS) PROFILE DOMAIN-CONTAINING PROTEIN"/>
    <property type="match status" value="1"/>
</dbReference>
<evidence type="ECO:0000313" key="3">
    <source>
        <dbReference type="EMBL" id="MDR7150028.1"/>
    </source>
</evidence>
<evidence type="ECO:0000313" key="4">
    <source>
        <dbReference type="Proteomes" id="UP001265700"/>
    </source>
</evidence>
<proteinExistence type="inferred from homology"/>
<feature type="transmembrane region" description="Helical" evidence="2">
    <location>
        <begin position="92"/>
        <end position="114"/>
    </location>
</feature>
<protein>
    <submittedName>
        <fullName evidence="3">Na+/melibiose symporter-like transporter</fullName>
    </submittedName>
</protein>
<sequence length="459" mass="47906">MTPGATPSAQEPAAQFMGTGAWRRGLSYGLLGLPLAFVALPLYVILPNHYATAFGAPLALLGAVLLGARLADAVLDPWIGRWTDRLFTRSHHTVLGTSALAAVVLALGLWGLLFPPTEVRGAGMTALLAWAGVLMAITYTAYSIMAVAHQSWGARLGGTEAQRSRVVAWREALALLGVLIAAVLPGTLGLGATVGSFAVLLALGWWAWTRAVVPSPGAATAATSTTATSLHPLRQPAFQRLLAVFVINGTASAIPATLVLFFVQDRLQASPSVEPAFLATYFLFAALSIPLWVRLVTRFGLARTWLAGMGLSVAVFIWAATLGAVDIAAFLIVCALSGMALGTDLALPGAMLAGLIGQLGERGQREGAYFGWWSFATKLNLALAAGLALPLLAWFGYTPGARDPAALQTLTIAYCLLPCALKLLAGSALYALVIRPESRAANTPAARPHPAAATTRTQP</sequence>
<dbReference type="InterPro" id="IPR036259">
    <property type="entry name" value="MFS_trans_sf"/>
</dbReference>
<feature type="transmembrane region" description="Helical" evidence="2">
    <location>
        <begin position="190"/>
        <end position="208"/>
    </location>
</feature>
<comment type="similarity">
    <text evidence="1">Belongs to the sodium:galactoside symporter (TC 2.A.2) family.</text>
</comment>
<feature type="transmembrane region" description="Helical" evidence="2">
    <location>
        <begin position="369"/>
        <end position="397"/>
    </location>
</feature>
<keyword evidence="2" id="KW-0812">Transmembrane</keyword>
<reference evidence="3 4" key="1">
    <citation type="submission" date="2023-07" db="EMBL/GenBank/DDBJ databases">
        <title>Sorghum-associated microbial communities from plants grown in Nebraska, USA.</title>
        <authorList>
            <person name="Schachtman D."/>
        </authorList>
    </citation>
    <scope>NUCLEOTIDE SEQUENCE [LARGE SCALE GENOMIC DNA]</scope>
    <source>
        <strain evidence="3 4">4249</strain>
    </source>
</reference>
<keyword evidence="4" id="KW-1185">Reference proteome</keyword>
<feature type="transmembrane region" description="Helical" evidence="2">
    <location>
        <begin position="167"/>
        <end position="184"/>
    </location>
</feature>
<dbReference type="Gene3D" id="1.20.1250.20">
    <property type="entry name" value="MFS general substrate transporter like domains"/>
    <property type="match status" value="1"/>
</dbReference>
<dbReference type="Proteomes" id="UP001265700">
    <property type="component" value="Unassembled WGS sequence"/>
</dbReference>
<dbReference type="Pfam" id="PF13347">
    <property type="entry name" value="MFS_2"/>
    <property type="match status" value="1"/>
</dbReference>
<dbReference type="InterPro" id="IPR039672">
    <property type="entry name" value="MFS_2"/>
</dbReference>
<feature type="transmembrane region" description="Helical" evidence="2">
    <location>
        <begin position="50"/>
        <end position="71"/>
    </location>
</feature>
<feature type="transmembrane region" description="Helical" evidence="2">
    <location>
        <begin position="275"/>
        <end position="293"/>
    </location>
</feature>
<feature type="transmembrane region" description="Helical" evidence="2">
    <location>
        <begin position="409"/>
        <end position="433"/>
    </location>
</feature>
<feature type="transmembrane region" description="Helical" evidence="2">
    <location>
        <begin position="25"/>
        <end position="44"/>
    </location>
</feature>
<evidence type="ECO:0000256" key="1">
    <source>
        <dbReference type="ARBA" id="ARBA00009617"/>
    </source>
</evidence>